<dbReference type="WBParaSite" id="nRc.2.0.1.t37435-RA">
    <property type="protein sequence ID" value="nRc.2.0.1.t37435-RA"/>
    <property type="gene ID" value="nRc.2.0.1.g37435"/>
</dbReference>
<dbReference type="Proteomes" id="UP000887565">
    <property type="component" value="Unplaced"/>
</dbReference>
<feature type="signal peptide" evidence="1">
    <location>
        <begin position="1"/>
        <end position="22"/>
    </location>
</feature>
<sequence length="128" mass="13974">MVSECLFGQLLLLLFVPQLTFAFGVGSRWRRNCGEFFASGAAASVCARTATWRSNFLSESELSDSVQLLLPIPLSNRYSDIDFDDADLTLVFAAVDEGPFNSKKFGSSIIDVNFDGGKTFDVEQTAAI</sequence>
<accession>A0A915KGC9</accession>
<evidence type="ECO:0000256" key="1">
    <source>
        <dbReference type="SAM" id="SignalP"/>
    </source>
</evidence>
<organism evidence="2 3">
    <name type="scientific">Romanomermis culicivorax</name>
    <name type="common">Nematode worm</name>
    <dbReference type="NCBI Taxonomy" id="13658"/>
    <lineage>
        <taxon>Eukaryota</taxon>
        <taxon>Metazoa</taxon>
        <taxon>Ecdysozoa</taxon>
        <taxon>Nematoda</taxon>
        <taxon>Enoplea</taxon>
        <taxon>Dorylaimia</taxon>
        <taxon>Mermithida</taxon>
        <taxon>Mermithoidea</taxon>
        <taxon>Mermithidae</taxon>
        <taxon>Romanomermis</taxon>
    </lineage>
</organism>
<keyword evidence="1" id="KW-0732">Signal</keyword>
<proteinExistence type="predicted"/>
<feature type="chain" id="PRO_5037203091" evidence="1">
    <location>
        <begin position="23"/>
        <end position="128"/>
    </location>
</feature>
<dbReference type="AlphaFoldDB" id="A0A915KGC9"/>
<evidence type="ECO:0000313" key="2">
    <source>
        <dbReference type="Proteomes" id="UP000887565"/>
    </source>
</evidence>
<reference evidence="3" key="1">
    <citation type="submission" date="2022-11" db="UniProtKB">
        <authorList>
            <consortium name="WormBaseParasite"/>
        </authorList>
    </citation>
    <scope>IDENTIFICATION</scope>
</reference>
<name>A0A915KGC9_ROMCU</name>
<evidence type="ECO:0000313" key="3">
    <source>
        <dbReference type="WBParaSite" id="nRc.2.0.1.t37435-RA"/>
    </source>
</evidence>
<keyword evidence="2" id="KW-1185">Reference proteome</keyword>
<protein>
    <submittedName>
        <fullName evidence="3">Uncharacterized protein</fullName>
    </submittedName>
</protein>